<dbReference type="PANTHER" id="PTHR11795">
    <property type="entry name" value="BRANCHED-CHAIN AMINO ACID TRANSPORT SYSTEM PERMEASE PROTEIN LIVH"/>
    <property type="match status" value="1"/>
</dbReference>
<feature type="transmembrane region" description="Helical" evidence="9">
    <location>
        <begin position="135"/>
        <end position="154"/>
    </location>
</feature>
<dbReference type="eggNOG" id="COG0559">
    <property type="taxonomic scope" value="Bacteria"/>
</dbReference>
<keyword evidence="7 9" id="KW-0472">Membrane</keyword>
<gene>
    <name evidence="10" type="ORF">SAMN05421637_2313</name>
</gene>
<feature type="transmembrane region" description="Helical" evidence="9">
    <location>
        <begin position="12"/>
        <end position="34"/>
    </location>
</feature>
<feature type="transmembrane region" description="Helical" evidence="9">
    <location>
        <begin position="46"/>
        <end position="72"/>
    </location>
</feature>
<evidence type="ECO:0000256" key="6">
    <source>
        <dbReference type="ARBA" id="ARBA00022989"/>
    </source>
</evidence>
<dbReference type="AlphaFoldDB" id="A0A1H7ACG7"/>
<dbReference type="PANTHER" id="PTHR11795:SF445">
    <property type="entry name" value="AMINO ACID ABC TRANSPORTER PERMEASE PROTEIN"/>
    <property type="match status" value="1"/>
</dbReference>
<dbReference type="Proteomes" id="UP000183315">
    <property type="component" value="Unassembled WGS sequence"/>
</dbReference>
<sequence length="290" mass="30227">MVIVNALVQGVLLGGLFAMAALGLSIAFGILRVVNLAHGEIMTVGAYLAAVALSTLGVSVWLSLLVVVPLLGVVGYWVQRLLLQRALSLGELAPLLVTFGIAIIIPNALIELFTTNKQAIPTGDLAVRSVQVAEGVRIGVLPLLTMLVAVLLIAGTQQFLARTRAGRYMRAAADDSETLRLMGVDHRRVYAYAMGLAFAIAALAGVFFGMRQGGVTPFDGQLLVLFAFEAVIIGGLGSLWGTLAGGIVLGVAQTLAGVVSPELPLLVGNLVFLAVLVLRPTGIVRSKVVV</sequence>
<feature type="transmembrane region" description="Helical" evidence="9">
    <location>
        <begin position="255"/>
        <end position="278"/>
    </location>
</feature>
<dbReference type="InterPro" id="IPR052157">
    <property type="entry name" value="BCAA_transport_permease"/>
</dbReference>
<evidence type="ECO:0000256" key="4">
    <source>
        <dbReference type="ARBA" id="ARBA00022692"/>
    </source>
</evidence>
<keyword evidence="3" id="KW-1003">Cell membrane</keyword>
<evidence type="ECO:0000313" key="11">
    <source>
        <dbReference type="Proteomes" id="UP000183315"/>
    </source>
</evidence>
<dbReference type="GO" id="GO:0005886">
    <property type="term" value="C:plasma membrane"/>
    <property type="evidence" value="ECO:0007669"/>
    <property type="project" value="UniProtKB-SubCell"/>
</dbReference>
<dbReference type="GO" id="GO:0022857">
    <property type="term" value="F:transmembrane transporter activity"/>
    <property type="evidence" value="ECO:0007669"/>
    <property type="project" value="InterPro"/>
</dbReference>
<accession>A0A1H7ACG7</accession>
<keyword evidence="11" id="KW-1185">Reference proteome</keyword>
<keyword evidence="5" id="KW-0029">Amino-acid transport</keyword>
<evidence type="ECO:0000256" key="2">
    <source>
        <dbReference type="ARBA" id="ARBA00022448"/>
    </source>
</evidence>
<comment type="similarity">
    <text evidence="8">Belongs to the binding-protein-dependent transport system permease family. LivHM subfamily.</text>
</comment>
<protein>
    <submittedName>
        <fullName evidence="10">Amino acid/amide ABC transporter membrane protein 1, HAAT family</fullName>
    </submittedName>
</protein>
<dbReference type="Pfam" id="PF02653">
    <property type="entry name" value="BPD_transp_2"/>
    <property type="match status" value="1"/>
</dbReference>
<organism evidence="10 11">
    <name type="scientific">Demequina mangrovi</name>
    <dbReference type="NCBI Taxonomy" id="1043493"/>
    <lineage>
        <taxon>Bacteria</taxon>
        <taxon>Bacillati</taxon>
        <taxon>Actinomycetota</taxon>
        <taxon>Actinomycetes</taxon>
        <taxon>Micrococcales</taxon>
        <taxon>Demequinaceae</taxon>
        <taxon>Demequina</taxon>
    </lineage>
</organism>
<evidence type="ECO:0000256" key="7">
    <source>
        <dbReference type="ARBA" id="ARBA00023136"/>
    </source>
</evidence>
<evidence type="ECO:0000256" key="3">
    <source>
        <dbReference type="ARBA" id="ARBA00022475"/>
    </source>
</evidence>
<dbReference type="CDD" id="cd06582">
    <property type="entry name" value="TM_PBP1_LivH_like"/>
    <property type="match status" value="1"/>
</dbReference>
<feature type="transmembrane region" description="Helical" evidence="9">
    <location>
        <begin position="222"/>
        <end position="249"/>
    </location>
</feature>
<reference evidence="11" key="1">
    <citation type="submission" date="2016-10" db="EMBL/GenBank/DDBJ databases">
        <authorList>
            <person name="Varghese N."/>
        </authorList>
    </citation>
    <scope>NUCLEOTIDE SEQUENCE [LARGE SCALE GENOMIC DNA]</scope>
    <source>
        <strain evidence="11">DSM 24868</strain>
    </source>
</reference>
<dbReference type="OrthoDB" id="9807115at2"/>
<proteinExistence type="inferred from homology"/>
<dbReference type="InterPro" id="IPR001851">
    <property type="entry name" value="ABC_transp_permease"/>
</dbReference>
<dbReference type="GO" id="GO:0006865">
    <property type="term" value="P:amino acid transport"/>
    <property type="evidence" value="ECO:0007669"/>
    <property type="project" value="UniProtKB-KW"/>
</dbReference>
<evidence type="ECO:0000313" key="10">
    <source>
        <dbReference type="EMBL" id="SEJ58695.1"/>
    </source>
</evidence>
<dbReference type="STRING" id="1043493.SAMN05421637_2313"/>
<evidence type="ECO:0000256" key="9">
    <source>
        <dbReference type="SAM" id="Phobius"/>
    </source>
</evidence>
<name>A0A1H7ACG7_9MICO</name>
<evidence type="ECO:0000256" key="8">
    <source>
        <dbReference type="ARBA" id="ARBA00037998"/>
    </source>
</evidence>
<dbReference type="EMBL" id="FNZI01000005">
    <property type="protein sequence ID" value="SEJ58695.1"/>
    <property type="molecule type" value="Genomic_DNA"/>
</dbReference>
<evidence type="ECO:0000256" key="5">
    <source>
        <dbReference type="ARBA" id="ARBA00022970"/>
    </source>
</evidence>
<feature type="transmembrane region" description="Helical" evidence="9">
    <location>
        <begin position="189"/>
        <end position="210"/>
    </location>
</feature>
<keyword evidence="2" id="KW-0813">Transport</keyword>
<evidence type="ECO:0000256" key="1">
    <source>
        <dbReference type="ARBA" id="ARBA00004651"/>
    </source>
</evidence>
<keyword evidence="4 9" id="KW-0812">Transmembrane</keyword>
<keyword evidence="6 9" id="KW-1133">Transmembrane helix</keyword>
<comment type="subcellular location">
    <subcellularLocation>
        <location evidence="1">Cell membrane</location>
        <topology evidence="1">Multi-pass membrane protein</topology>
    </subcellularLocation>
</comment>
<feature type="transmembrane region" description="Helical" evidence="9">
    <location>
        <begin position="92"/>
        <end position="114"/>
    </location>
</feature>
<dbReference type="RefSeq" id="WP_042214712.1">
    <property type="nucleotide sequence ID" value="NZ_BBLU01000007.1"/>
</dbReference>